<sequence>MDQHEIVSPVPFMLLLETLKHLPRTGWVQHGVDCPESVSGHIFLMTVMASLLKSDGDPSRRAAMALVHDMAESLVGDITPSQGVSKANEMKSCGKWRDDEMFEDQVSKVRSGACQPWKDALVQARKTFWEKRDLYSEVIFLIGPPGSGKITQYSRLALEFGICHISAGDLLRQEMAREGSEYAELISDHMKSKPPQPVPPRLVAICWSGELGRYQHQDRNSASSSTGSQGTIARPTNFRGCFNTIFLDCDVDVLIKRMHNRGASSNRLDDDPDVIKGRVEAFKQQNSPVEQHLRDCSPFFGIDCNGSEDEVYEKLKTCFEQIRGTK</sequence>
<dbReference type="SUPFAM" id="SSF52540">
    <property type="entry name" value="P-loop containing nucleoside triphosphate hydrolases"/>
    <property type="match status" value="1"/>
</dbReference>
<evidence type="ECO:0000256" key="4">
    <source>
        <dbReference type="ARBA" id="ARBA00022777"/>
    </source>
</evidence>
<dbReference type="Pfam" id="PF00406">
    <property type="entry name" value="ADK"/>
    <property type="match status" value="1"/>
</dbReference>
<keyword evidence="5" id="KW-0378">Hydrolase</keyword>
<dbReference type="GO" id="GO:0046872">
    <property type="term" value="F:metal ion binding"/>
    <property type="evidence" value="ECO:0007669"/>
    <property type="project" value="UniProtKB-KW"/>
</dbReference>
<keyword evidence="1 6" id="KW-0808">Transferase</keyword>
<dbReference type="Proteomes" id="UP000006753">
    <property type="component" value="Unassembled WGS sequence"/>
</dbReference>
<feature type="domain" description="HD" evidence="7">
    <location>
        <begin position="17"/>
        <end position="89"/>
    </location>
</feature>
<dbReference type="Gene3D" id="3.40.50.300">
    <property type="entry name" value="P-loop containing nucleotide triphosphate hydrolases"/>
    <property type="match status" value="1"/>
</dbReference>
<dbReference type="InterPro" id="IPR027417">
    <property type="entry name" value="P-loop_NTPase"/>
</dbReference>
<evidence type="ECO:0000256" key="1">
    <source>
        <dbReference type="ARBA" id="ARBA00022679"/>
    </source>
</evidence>
<dbReference type="AlphaFoldDB" id="K1X0K3"/>
<dbReference type="SUPFAM" id="SSF109604">
    <property type="entry name" value="HD-domain/PDEase-like"/>
    <property type="match status" value="1"/>
</dbReference>
<evidence type="ECO:0000256" key="3">
    <source>
        <dbReference type="ARBA" id="ARBA00022741"/>
    </source>
</evidence>
<dbReference type="InterPro" id="IPR039356">
    <property type="entry name" value="YfbR/HDDC2"/>
</dbReference>
<dbReference type="EMBL" id="JH921432">
    <property type="protein sequence ID" value="EKD18676.1"/>
    <property type="molecule type" value="Genomic_DNA"/>
</dbReference>
<dbReference type="InParanoid" id="K1X0K3"/>
<evidence type="ECO:0000256" key="2">
    <source>
        <dbReference type="ARBA" id="ARBA00022723"/>
    </source>
</evidence>
<dbReference type="PANTHER" id="PTHR11845">
    <property type="entry name" value="5'-DEOXYNUCLEOTIDASE HDDC2"/>
    <property type="match status" value="1"/>
</dbReference>
<comment type="similarity">
    <text evidence="6">Belongs to the adenylate kinase family.</text>
</comment>
<name>K1X0K3_MARBU</name>
<dbReference type="eggNOG" id="KOG3079">
    <property type="taxonomic scope" value="Eukaryota"/>
</dbReference>
<proteinExistence type="inferred from homology"/>
<dbReference type="InterPro" id="IPR000850">
    <property type="entry name" value="Adenylat/UMP-CMP_kin"/>
</dbReference>
<dbReference type="KEGG" id="mbe:MBM_02918"/>
<dbReference type="STRING" id="1072389.K1X0K3"/>
<dbReference type="GO" id="GO:0005737">
    <property type="term" value="C:cytoplasm"/>
    <property type="evidence" value="ECO:0007669"/>
    <property type="project" value="TreeGrafter"/>
</dbReference>
<keyword evidence="9" id="KW-1185">Reference proteome</keyword>
<protein>
    <submittedName>
        <fullName evidence="8">Uridylate kinase Ura6</fullName>
    </submittedName>
</protein>
<gene>
    <name evidence="8" type="ORF">MBM_02918</name>
</gene>
<dbReference type="PANTHER" id="PTHR11845:SF13">
    <property type="entry name" value="5'-DEOXYNUCLEOTIDASE HDDC2"/>
    <property type="match status" value="1"/>
</dbReference>
<dbReference type="GO" id="GO:0002953">
    <property type="term" value="F:5'-deoxynucleotidase activity"/>
    <property type="evidence" value="ECO:0007669"/>
    <property type="project" value="InterPro"/>
</dbReference>
<keyword evidence="3" id="KW-0547">Nucleotide-binding</keyword>
<keyword evidence="2" id="KW-0479">Metal-binding</keyword>
<dbReference type="GO" id="GO:0006139">
    <property type="term" value="P:nucleobase-containing compound metabolic process"/>
    <property type="evidence" value="ECO:0007669"/>
    <property type="project" value="InterPro"/>
</dbReference>
<evidence type="ECO:0000313" key="8">
    <source>
        <dbReference type="EMBL" id="EKD18676.1"/>
    </source>
</evidence>
<dbReference type="PRINTS" id="PR00094">
    <property type="entry name" value="ADENYLTKNASE"/>
</dbReference>
<dbReference type="GO" id="GO:0005524">
    <property type="term" value="F:ATP binding"/>
    <property type="evidence" value="ECO:0007669"/>
    <property type="project" value="InterPro"/>
</dbReference>
<evidence type="ECO:0000313" key="9">
    <source>
        <dbReference type="Proteomes" id="UP000006753"/>
    </source>
</evidence>
<dbReference type="OrthoDB" id="442176at2759"/>
<dbReference type="OMA" id="CTFYLEC"/>
<keyword evidence="4 6" id="KW-0418">Kinase</keyword>
<dbReference type="GO" id="GO:0019205">
    <property type="term" value="F:nucleobase-containing compound kinase activity"/>
    <property type="evidence" value="ECO:0007669"/>
    <property type="project" value="InterPro"/>
</dbReference>
<evidence type="ECO:0000256" key="6">
    <source>
        <dbReference type="RuleBase" id="RU003330"/>
    </source>
</evidence>
<dbReference type="Pfam" id="PF13023">
    <property type="entry name" value="HD_3"/>
    <property type="match status" value="1"/>
</dbReference>
<evidence type="ECO:0000256" key="5">
    <source>
        <dbReference type="ARBA" id="ARBA00022801"/>
    </source>
</evidence>
<dbReference type="eggNOG" id="KOG3197">
    <property type="taxonomic scope" value="Eukaryota"/>
</dbReference>
<evidence type="ECO:0000259" key="7">
    <source>
        <dbReference type="Pfam" id="PF13023"/>
    </source>
</evidence>
<dbReference type="CDD" id="cd01428">
    <property type="entry name" value="ADK"/>
    <property type="match status" value="1"/>
</dbReference>
<dbReference type="HAMAP" id="MF_00235">
    <property type="entry name" value="Adenylate_kinase_Adk"/>
    <property type="match status" value="1"/>
</dbReference>
<dbReference type="HOGENOM" id="CLU_048208_0_0_1"/>
<dbReference type="Gene3D" id="1.10.3210.10">
    <property type="entry name" value="Hypothetical protein af1432"/>
    <property type="match status" value="1"/>
</dbReference>
<dbReference type="InterPro" id="IPR006674">
    <property type="entry name" value="HD_domain"/>
</dbReference>
<reference evidence="8 9" key="1">
    <citation type="journal article" date="2012" name="BMC Genomics">
        <title>Sequencing the genome of Marssonina brunnea reveals fungus-poplar co-evolution.</title>
        <authorList>
            <person name="Zhu S."/>
            <person name="Cao Y.-Z."/>
            <person name="Jiang C."/>
            <person name="Tan B.-Y."/>
            <person name="Wang Z."/>
            <person name="Feng S."/>
            <person name="Zhang L."/>
            <person name="Su X.-H."/>
            <person name="Brejova B."/>
            <person name="Vinar T."/>
            <person name="Xu M."/>
            <person name="Wang M.-X."/>
            <person name="Zhang S.-G."/>
            <person name="Huang M.-R."/>
            <person name="Wu R."/>
            <person name="Zhou Y."/>
        </authorList>
    </citation>
    <scope>NUCLEOTIDE SEQUENCE [LARGE SCALE GENOMIC DNA]</scope>
    <source>
        <strain evidence="8 9">MB_m1</strain>
    </source>
</reference>
<organism evidence="8 9">
    <name type="scientific">Marssonina brunnea f. sp. multigermtubi (strain MB_m1)</name>
    <name type="common">Marssonina leaf spot fungus</name>
    <dbReference type="NCBI Taxonomy" id="1072389"/>
    <lineage>
        <taxon>Eukaryota</taxon>
        <taxon>Fungi</taxon>
        <taxon>Dikarya</taxon>
        <taxon>Ascomycota</taxon>
        <taxon>Pezizomycotina</taxon>
        <taxon>Leotiomycetes</taxon>
        <taxon>Helotiales</taxon>
        <taxon>Drepanopezizaceae</taxon>
        <taxon>Drepanopeziza</taxon>
    </lineage>
</organism>
<accession>K1X0K3</accession>